<organism evidence="2 3">
    <name type="scientific">Mesorhizobium plurifarium</name>
    <dbReference type="NCBI Taxonomy" id="69974"/>
    <lineage>
        <taxon>Bacteria</taxon>
        <taxon>Pseudomonadati</taxon>
        <taxon>Pseudomonadota</taxon>
        <taxon>Alphaproteobacteria</taxon>
        <taxon>Hyphomicrobiales</taxon>
        <taxon>Phyllobacteriaceae</taxon>
        <taxon>Mesorhizobium</taxon>
    </lineage>
</organism>
<evidence type="ECO:0000313" key="3">
    <source>
        <dbReference type="Proteomes" id="UP000046122"/>
    </source>
</evidence>
<feature type="region of interest" description="Disordered" evidence="1">
    <location>
        <begin position="208"/>
        <end position="248"/>
    </location>
</feature>
<evidence type="ECO:0000256" key="1">
    <source>
        <dbReference type="SAM" id="MobiDB-lite"/>
    </source>
</evidence>
<proteinExistence type="predicted"/>
<evidence type="ECO:0000313" key="2">
    <source>
        <dbReference type="EMBL" id="CDX58753.1"/>
    </source>
</evidence>
<protein>
    <submittedName>
        <fullName evidence="2">Uncharacterized protein</fullName>
    </submittedName>
</protein>
<sequence length="248" mass="27732">MTQADDIREFVLREYFSKARANPGQTLRVRAGDVHRDMRLDNAHPAVCSVLGGNKLLEASRARLLRTVGPSNSSTTEFFYDLIPAVLTVGVAEAVLRERYGSPILETDKMVAFSLRDGRSIALQKDIAKVQLWIEQSDRQLDPPVAELLHYPAEKGRHSNLPPRLNNNPPDEYRRLGFPKAVVSVRINETLQLPQFLDWYERDFVPGDASDDGQNGKNDKTMNAVAPTNLILYGPPGTGKPSKRQMPL</sequence>
<gene>
    <name evidence="2" type="ORF">MPL3365_30289</name>
</gene>
<dbReference type="Proteomes" id="UP000046122">
    <property type="component" value="Unassembled WGS sequence"/>
</dbReference>
<dbReference type="AlphaFoldDB" id="A0A090G7G8"/>
<name>A0A090G7G8_MESPL</name>
<dbReference type="EMBL" id="CCNE01000023">
    <property type="protein sequence ID" value="CDX58753.1"/>
    <property type="molecule type" value="Genomic_DNA"/>
</dbReference>
<reference evidence="2 3" key="1">
    <citation type="submission" date="2014-08" db="EMBL/GenBank/DDBJ databases">
        <authorList>
            <person name="Moulin Lionel"/>
        </authorList>
    </citation>
    <scope>NUCLEOTIDE SEQUENCE [LARGE SCALE GENOMIC DNA]</scope>
</reference>
<accession>A0A090G7G8</accession>